<dbReference type="AlphaFoldDB" id="G2XGQ6"/>
<protein>
    <submittedName>
        <fullName evidence="1">Uncharacterized protein</fullName>
    </submittedName>
</protein>
<evidence type="ECO:0000313" key="2">
    <source>
        <dbReference type="Proteomes" id="UP000001611"/>
    </source>
</evidence>
<name>G2XGQ6_VERDV</name>
<proteinExistence type="predicted"/>
<dbReference type="EMBL" id="DS572719">
    <property type="protein sequence ID" value="EGY19004.1"/>
    <property type="molecule type" value="Genomic_DNA"/>
</dbReference>
<dbReference type="Proteomes" id="UP000001611">
    <property type="component" value="Chromosome 4"/>
</dbReference>
<reference evidence="1 2" key="1">
    <citation type="submission" date="2008-03" db="EMBL/GenBank/DDBJ databases">
        <title>The Genome Sequence of Verticillium dahliae VdLs.17.</title>
        <authorList>
            <consortium name="The Broad Institute Genome Sequencing Platform"/>
            <person name="Ma L.-J.J."/>
            <person name="Klosterman S.J."/>
            <person name="Subbarao K."/>
            <person name="Dobinson K."/>
            <person name="Veronese P."/>
            <person name="Kang S."/>
            <person name="Gold S.E."/>
            <person name="Young S."/>
            <person name="Jaffe D."/>
            <person name="Gnerre S."/>
            <person name="Berlin A."/>
            <person name="Heiman D."/>
            <person name="Hepburn T."/>
            <person name="Sykes S."/>
            <person name="Alvarado L."/>
            <person name="Kodira C.D."/>
            <person name="Lander E."/>
            <person name="Galagan J."/>
            <person name="Nusbaum C."/>
            <person name="Birren B."/>
        </authorList>
    </citation>
    <scope>NUCLEOTIDE SEQUENCE [LARGE SCALE GENOMIC DNA]</scope>
    <source>
        <strain evidence="2">VdLs.17 / ATCC MYA-4575 / FGSC 10137</strain>
    </source>
</reference>
<evidence type="ECO:0000313" key="1">
    <source>
        <dbReference type="EMBL" id="EGY19004.1"/>
    </source>
</evidence>
<gene>
    <name evidence="1" type="ORF">VDAG_09338</name>
</gene>
<dbReference type="GeneID" id="20710801"/>
<dbReference type="RefSeq" id="XP_009653935.1">
    <property type="nucleotide sequence ID" value="XM_009655640.1"/>
</dbReference>
<organism evidence="1 2">
    <name type="scientific">Verticillium dahliae (strain VdLs.17 / ATCC MYA-4575 / FGSC 10137)</name>
    <name type="common">Verticillium wilt</name>
    <dbReference type="NCBI Taxonomy" id="498257"/>
    <lineage>
        <taxon>Eukaryota</taxon>
        <taxon>Fungi</taxon>
        <taxon>Dikarya</taxon>
        <taxon>Ascomycota</taxon>
        <taxon>Pezizomycotina</taxon>
        <taxon>Sordariomycetes</taxon>
        <taxon>Hypocreomycetidae</taxon>
        <taxon>Glomerellales</taxon>
        <taxon>Plectosphaerellaceae</taxon>
        <taxon>Verticillium</taxon>
    </lineage>
</organism>
<sequence length="59" mass="6284">MDVTPAASIGGRGQPLVAIDPVLVSGRQCCDIQLRSTVHWACGGEATRYPTSAFNSYKM</sequence>
<keyword evidence="2" id="KW-1185">Reference proteome</keyword>
<dbReference type="InParanoid" id="G2XGQ6"/>
<dbReference type="HOGENOM" id="CLU_2962652_0_0_1"/>
<accession>G2XGQ6</accession>
<dbReference type="KEGG" id="vda:VDAG_09338"/>